<reference evidence="1 2" key="2">
    <citation type="journal article" date="2019" name="G3 (Bethesda)">
        <title>Hybrid Assembly of the Genome of the Entomopathogenic Nematode Steinernema carpocapsae Identifies the X-Chromosome.</title>
        <authorList>
            <person name="Serra L."/>
            <person name="Macchietto M."/>
            <person name="Macias-Munoz A."/>
            <person name="McGill C.J."/>
            <person name="Rodriguez I.M."/>
            <person name="Rodriguez B."/>
            <person name="Murad R."/>
            <person name="Mortazavi A."/>
        </authorList>
    </citation>
    <scope>NUCLEOTIDE SEQUENCE [LARGE SCALE GENOMIC DNA]</scope>
    <source>
        <strain evidence="1 2">ALL</strain>
    </source>
</reference>
<dbReference type="STRING" id="34508.A0A4U5LRL5"/>
<evidence type="ECO:0008006" key="3">
    <source>
        <dbReference type="Google" id="ProtNLM"/>
    </source>
</evidence>
<proteinExistence type="predicted"/>
<name>A0A4U5LRL5_STECR</name>
<dbReference type="EMBL" id="AZBU02000013">
    <property type="protein sequence ID" value="TKR58637.1"/>
    <property type="molecule type" value="Genomic_DNA"/>
</dbReference>
<dbReference type="SUPFAM" id="SSF55729">
    <property type="entry name" value="Acyl-CoA N-acyltransferases (Nat)"/>
    <property type="match status" value="1"/>
</dbReference>
<evidence type="ECO:0000313" key="2">
    <source>
        <dbReference type="Proteomes" id="UP000298663"/>
    </source>
</evidence>
<dbReference type="PANTHER" id="PTHR20958:SF6">
    <property type="entry name" value="GLYCINE N-ACYLTRANSFERASE-LIKE PROTEIN"/>
    <property type="match status" value="1"/>
</dbReference>
<dbReference type="OrthoDB" id="5778665at2759"/>
<dbReference type="InterPro" id="IPR053225">
    <property type="entry name" value="Acyl-CoA_N-acyltransferase"/>
</dbReference>
<dbReference type="PANTHER" id="PTHR20958">
    <property type="entry name" value="GLYCINE N-ACYLTRANSFERASE-LIKE PROTEIN"/>
    <property type="match status" value="1"/>
</dbReference>
<accession>A0A4U5LRL5</accession>
<keyword evidence="2" id="KW-1185">Reference proteome</keyword>
<organism evidence="1 2">
    <name type="scientific">Steinernema carpocapsae</name>
    <name type="common">Entomopathogenic nematode</name>
    <dbReference type="NCBI Taxonomy" id="34508"/>
    <lineage>
        <taxon>Eukaryota</taxon>
        <taxon>Metazoa</taxon>
        <taxon>Ecdysozoa</taxon>
        <taxon>Nematoda</taxon>
        <taxon>Chromadorea</taxon>
        <taxon>Rhabditida</taxon>
        <taxon>Tylenchina</taxon>
        <taxon>Panagrolaimomorpha</taxon>
        <taxon>Strongyloidoidea</taxon>
        <taxon>Steinernematidae</taxon>
        <taxon>Steinernema</taxon>
    </lineage>
</organism>
<comment type="caution">
    <text evidence="1">The sequence shown here is derived from an EMBL/GenBank/DDBJ whole genome shotgun (WGS) entry which is preliminary data.</text>
</comment>
<reference evidence="1 2" key="1">
    <citation type="journal article" date="2015" name="Genome Biol.">
        <title>Comparative genomics of Steinernema reveals deeply conserved gene regulatory networks.</title>
        <authorList>
            <person name="Dillman A.R."/>
            <person name="Macchietto M."/>
            <person name="Porter C.F."/>
            <person name="Rogers A."/>
            <person name="Williams B."/>
            <person name="Antoshechkin I."/>
            <person name="Lee M.M."/>
            <person name="Goodwin Z."/>
            <person name="Lu X."/>
            <person name="Lewis E.E."/>
            <person name="Goodrich-Blair H."/>
            <person name="Stock S.P."/>
            <person name="Adams B.J."/>
            <person name="Sternberg P.W."/>
            <person name="Mortazavi A."/>
        </authorList>
    </citation>
    <scope>NUCLEOTIDE SEQUENCE [LARGE SCALE GENOMIC DNA]</scope>
    <source>
        <strain evidence="1 2">ALL</strain>
    </source>
</reference>
<sequence length="376" mass="43155">MAFQVPKSSFESFLSQLNVVPELITIYNTVKQFVTGKIDECGLELFGYPHEEPVLWAVLKKPKYSMLVLVLLQTLIQLVRNVLLMQAVLCQDQVLKLGVEAIFNFIKGDLRGMDKVLLVAGDKILENVNIKMKKFATHPLMTDNNPCCLFYMDENQSDRLLKEELVAPEGFSFVDLDPKRDAEIVSNAVQENVDQTKERLRKMPSVGVRCKESGQIVAFELCSGIGLITHHFTFPEFRRQGLGRLVELRLCQKVIQKLGIVPVKQVSRKSPEVINMSKRSLFWTVYKEADGSDRLGYYRIYNISRSIDSLKSILRPLLWSKRRGYKMLSLFTRTFPDNAYQKLVLSQKSLTKEYTYNLFALKSNFISICSLPRNTM</sequence>
<protein>
    <recommendedName>
        <fullName evidence="3">Glycine N-acyltransferase-like protein</fullName>
    </recommendedName>
</protein>
<dbReference type="Proteomes" id="UP000298663">
    <property type="component" value="Unassembled WGS sequence"/>
</dbReference>
<dbReference type="InterPro" id="IPR016181">
    <property type="entry name" value="Acyl_CoA_acyltransferase"/>
</dbReference>
<evidence type="ECO:0000313" key="1">
    <source>
        <dbReference type="EMBL" id="TKR58637.1"/>
    </source>
</evidence>
<gene>
    <name evidence="1" type="ORF">L596_030055</name>
</gene>
<dbReference type="Gene3D" id="3.40.630.30">
    <property type="match status" value="1"/>
</dbReference>
<dbReference type="AlphaFoldDB" id="A0A4U5LRL5"/>